<dbReference type="AlphaFoldDB" id="A0A2X3I1P7"/>
<name>A0A2X3I1P7_KLEPN</name>
<protein>
    <submittedName>
        <fullName evidence="1">Uncharacterized protein</fullName>
    </submittedName>
</protein>
<dbReference type="EMBL" id="UASO01000006">
    <property type="protein sequence ID" value="SQC86412.1"/>
    <property type="molecule type" value="Genomic_DNA"/>
</dbReference>
<organism evidence="1 2">
    <name type="scientific">Klebsiella pneumoniae</name>
    <dbReference type="NCBI Taxonomy" id="573"/>
    <lineage>
        <taxon>Bacteria</taxon>
        <taxon>Pseudomonadati</taxon>
        <taxon>Pseudomonadota</taxon>
        <taxon>Gammaproteobacteria</taxon>
        <taxon>Enterobacterales</taxon>
        <taxon>Enterobacteriaceae</taxon>
        <taxon>Klebsiella/Raoultella group</taxon>
        <taxon>Klebsiella</taxon>
        <taxon>Klebsiella pneumoniae complex</taxon>
    </lineage>
</organism>
<gene>
    <name evidence="1" type="ORF">NCTC9645_04497</name>
</gene>
<proteinExistence type="predicted"/>
<accession>A0A2X3I1P7</accession>
<reference evidence="1 2" key="1">
    <citation type="submission" date="2018-06" db="EMBL/GenBank/DDBJ databases">
        <authorList>
            <consortium name="Pathogen Informatics"/>
            <person name="Doyle S."/>
        </authorList>
    </citation>
    <scope>NUCLEOTIDE SEQUENCE [LARGE SCALE GENOMIC DNA]</scope>
    <source>
        <strain evidence="1 2">NCTC9645</strain>
    </source>
</reference>
<dbReference type="Proteomes" id="UP000250675">
    <property type="component" value="Unassembled WGS sequence"/>
</dbReference>
<evidence type="ECO:0000313" key="2">
    <source>
        <dbReference type="Proteomes" id="UP000250675"/>
    </source>
</evidence>
<sequence length="191" mass="21680">MSRYSCLKIISTKAKKMARASSVLTHSQALEIIAKQSNFSNYHELTRVAKYAPLEPRLLMAAFGDSDFADVIHNYYDTYTDGPYAAFEMAVEHELSGEIASTNADGFTVEDLTVTETHYDENKGILNLKVSFLYQGEQLPDHAYSGSEFEVDANISLLWRDEKWIFIDEDFEIINVVSDAEQAEYYDAEDI</sequence>
<evidence type="ECO:0000313" key="1">
    <source>
        <dbReference type="EMBL" id="SQC86412.1"/>
    </source>
</evidence>